<gene>
    <name evidence="1" type="ORF">INT47_010055</name>
</gene>
<evidence type="ECO:0000313" key="2">
    <source>
        <dbReference type="Proteomes" id="UP000603453"/>
    </source>
</evidence>
<reference evidence="1" key="1">
    <citation type="submission" date="2020-12" db="EMBL/GenBank/DDBJ databases">
        <title>Metabolic potential, ecology and presence of endohyphal bacteria is reflected in genomic diversity of Mucoromycotina.</title>
        <authorList>
            <person name="Muszewska A."/>
            <person name="Okrasinska A."/>
            <person name="Steczkiewicz K."/>
            <person name="Drgas O."/>
            <person name="Orlowska M."/>
            <person name="Perlinska-Lenart U."/>
            <person name="Aleksandrzak-Piekarczyk T."/>
            <person name="Szatraj K."/>
            <person name="Zielenkiewicz U."/>
            <person name="Pilsyk S."/>
            <person name="Malc E."/>
            <person name="Mieczkowski P."/>
            <person name="Kruszewska J.S."/>
            <person name="Biernat P."/>
            <person name="Pawlowska J."/>
        </authorList>
    </citation>
    <scope>NUCLEOTIDE SEQUENCE</scope>
    <source>
        <strain evidence="1">WA0000017839</strain>
    </source>
</reference>
<dbReference type="OrthoDB" id="2262847at2759"/>
<name>A0A8H7R2P6_9FUNG</name>
<sequence length="84" mass="9649">MMNTFPLPVVGIVSADGSKICVDIVCIWELWKKVLENIQTQNDTDSLENLNVIQLGNKIGSESTRKYYPEHLIDKTEMIYHRNP</sequence>
<dbReference type="Proteomes" id="UP000603453">
    <property type="component" value="Unassembled WGS sequence"/>
</dbReference>
<protein>
    <submittedName>
        <fullName evidence="1">Uncharacterized protein</fullName>
    </submittedName>
</protein>
<proteinExistence type="predicted"/>
<dbReference type="EMBL" id="JAEPRD010000052">
    <property type="protein sequence ID" value="KAG2203357.1"/>
    <property type="molecule type" value="Genomic_DNA"/>
</dbReference>
<dbReference type="AlphaFoldDB" id="A0A8H7R2P6"/>
<organism evidence="1 2">
    <name type="scientific">Mucor saturninus</name>
    <dbReference type="NCBI Taxonomy" id="64648"/>
    <lineage>
        <taxon>Eukaryota</taxon>
        <taxon>Fungi</taxon>
        <taxon>Fungi incertae sedis</taxon>
        <taxon>Mucoromycota</taxon>
        <taxon>Mucoromycotina</taxon>
        <taxon>Mucoromycetes</taxon>
        <taxon>Mucorales</taxon>
        <taxon>Mucorineae</taxon>
        <taxon>Mucoraceae</taxon>
        <taxon>Mucor</taxon>
    </lineage>
</organism>
<comment type="caution">
    <text evidence="1">The sequence shown here is derived from an EMBL/GenBank/DDBJ whole genome shotgun (WGS) entry which is preliminary data.</text>
</comment>
<keyword evidence="2" id="KW-1185">Reference proteome</keyword>
<accession>A0A8H7R2P6</accession>
<evidence type="ECO:0000313" key="1">
    <source>
        <dbReference type="EMBL" id="KAG2203357.1"/>
    </source>
</evidence>